<gene>
    <name evidence="3" type="ORF">POVCU1_053760</name>
    <name evidence="2" type="ORF">POVCU2_0027740</name>
</gene>
<dbReference type="Proteomes" id="UP000078560">
    <property type="component" value="Unassembled WGS sequence"/>
</dbReference>
<reference evidence="3" key="2">
    <citation type="submission" date="2016-05" db="EMBL/GenBank/DDBJ databases">
        <authorList>
            <person name="Lavstsen T."/>
            <person name="Jespersen J.S."/>
        </authorList>
    </citation>
    <scope>NUCLEOTIDE SEQUENCE [LARGE SCALE GENOMIC DNA]</scope>
</reference>
<proteinExistence type="predicted"/>
<organism evidence="3 4">
    <name type="scientific">Plasmodium ovale curtisi</name>
    <dbReference type="NCBI Taxonomy" id="864141"/>
    <lineage>
        <taxon>Eukaryota</taxon>
        <taxon>Sar</taxon>
        <taxon>Alveolata</taxon>
        <taxon>Apicomplexa</taxon>
        <taxon>Aconoidasida</taxon>
        <taxon>Haemosporida</taxon>
        <taxon>Plasmodiidae</taxon>
        <taxon>Plasmodium</taxon>
        <taxon>Plasmodium (Plasmodium)</taxon>
    </lineage>
</organism>
<feature type="transmembrane region" description="Helical" evidence="1">
    <location>
        <begin position="251"/>
        <end position="272"/>
    </location>
</feature>
<evidence type="ECO:0000313" key="2">
    <source>
        <dbReference type="EMBL" id="SBS84743.1"/>
    </source>
</evidence>
<dbReference type="EMBL" id="FLQU01000376">
    <property type="protein sequence ID" value="SBS84743.1"/>
    <property type="molecule type" value="Genomic_DNA"/>
</dbReference>
<keyword evidence="1" id="KW-0472">Membrane</keyword>
<keyword evidence="1" id="KW-1133">Transmembrane helix</keyword>
<protein>
    <submittedName>
        <fullName evidence="3">PIR Superfamily Protein</fullName>
    </submittedName>
</protein>
<evidence type="ECO:0000313" key="4">
    <source>
        <dbReference type="Proteomes" id="UP000078546"/>
    </source>
</evidence>
<reference evidence="4 5" key="1">
    <citation type="submission" date="2016-05" db="EMBL/GenBank/DDBJ databases">
        <authorList>
            <person name="Naeem Raeece"/>
        </authorList>
    </citation>
    <scope>NUCLEOTIDE SEQUENCE [LARGE SCALE GENOMIC DNA]</scope>
</reference>
<evidence type="ECO:0000313" key="3">
    <source>
        <dbReference type="EMBL" id="SBS99597.1"/>
    </source>
</evidence>
<accession>A0A1A8X2Y5</accession>
<evidence type="ECO:0000256" key="1">
    <source>
        <dbReference type="SAM" id="Phobius"/>
    </source>
</evidence>
<keyword evidence="1" id="KW-0812">Transmembrane</keyword>
<sequence length="331" mass="38791">MKMSLDNDKFSFEEFIEKHKFLETLDFSKIYKEFSDENVDKEKSNKYCNDIKDELTFPDNYEELRLNFCNVLYKIILNHNSISDEFFEGIPKDVNLYYTSLKYWLYDKLLNLGPMGLKIDKILEKWIDKLEGKINISNPFHCTFNELDMSDMNKIRSVYTFLLIYYRNIDIFSRNENKYIECKYLDYIGKGLKEYHDSLKICSTNAKQKENTVNCALEIKSINNQKHITYWYDKEKLHLINKPIDLENSTIISASSAIGATVGISAFFLYIFKFTNIGSLFGLGKQKDNTIFLNVDEGSYDFAFPISEEKQANFANSEYNIAYYSAGNSQS</sequence>
<dbReference type="AlphaFoldDB" id="A0A1A8X2Y5"/>
<name>A0A1A8X2Y5_PLAOA</name>
<dbReference type="Proteomes" id="UP000078546">
    <property type="component" value="Unassembled WGS sequence"/>
</dbReference>
<evidence type="ECO:0000313" key="5">
    <source>
        <dbReference type="Proteomes" id="UP000078560"/>
    </source>
</evidence>
<dbReference type="EMBL" id="FLQV01001397">
    <property type="protein sequence ID" value="SBS99597.1"/>
    <property type="molecule type" value="Genomic_DNA"/>
</dbReference>